<keyword evidence="13" id="KW-0413">Isomerase</keyword>
<dbReference type="SUPFAM" id="SSF50729">
    <property type="entry name" value="PH domain-like"/>
    <property type="match status" value="1"/>
</dbReference>
<dbReference type="InterPro" id="IPR008984">
    <property type="entry name" value="SMAD_FHA_dom_sf"/>
</dbReference>
<dbReference type="InterPro" id="IPR032405">
    <property type="entry name" value="Kinesin_assoc"/>
</dbReference>
<evidence type="ECO:0000256" key="1">
    <source>
        <dbReference type="ARBA" id="ARBA00004245"/>
    </source>
</evidence>
<dbReference type="EMBL" id="MW872699">
    <property type="protein sequence ID" value="QVR42276.1"/>
    <property type="molecule type" value="mRNA"/>
</dbReference>
<dbReference type="FunFam" id="3.40.850.10:FF:000004">
    <property type="entry name" value="Kinesin-like protein isoform 2"/>
    <property type="match status" value="1"/>
</dbReference>
<dbReference type="InterPro" id="IPR022140">
    <property type="entry name" value="Kinesin-like_KIF1-typ"/>
</dbReference>
<dbReference type="Pfam" id="PF12423">
    <property type="entry name" value="KIF1B"/>
    <property type="match status" value="1"/>
</dbReference>
<protein>
    <recommendedName>
        <fullName evidence="17">plus-end-directed kinesin ATPase</fullName>
        <ecNumber evidence="17">5.6.1.3</ecNumber>
    </recommendedName>
</protein>
<dbReference type="InterPro" id="IPR001752">
    <property type="entry name" value="Kinesin_motor_dom"/>
</dbReference>
<feature type="domain" description="FHA" evidence="22">
    <location>
        <begin position="516"/>
        <end position="572"/>
    </location>
</feature>
<dbReference type="CDD" id="cd22726">
    <property type="entry name" value="FHA_KIF1A"/>
    <property type="match status" value="1"/>
</dbReference>
<dbReference type="GO" id="GO:0005874">
    <property type="term" value="C:microtubule"/>
    <property type="evidence" value="ECO:0007669"/>
    <property type="project" value="UniProtKB-KW"/>
</dbReference>
<feature type="compositionally biased region" description="Low complexity" evidence="20">
    <location>
        <begin position="1423"/>
        <end position="1435"/>
    </location>
</feature>
<evidence type="ECO:0000256" key="13">
    <source>
        <dbReference type="ARBA" id="ARBA00023235"/>
    </source>
</evidence>
<sequence length="1690" mass="191127">MAGASVKVAVRVRPFNSREMSRDSKCIIQMSGSTTTIVNPKQPKETPKSFSFDYSYWSHTSPEDINYASQKQVYRDIGEEMLQHAFEGYNVCIFAYGQTGAGKSYTMMGKQEKDQQGIIPQLCEDLFSRINDTTNDNMSYSVEVSYMEIYCERVRDLLNPKNKGNLRVREHPLLGPYVEDLSKLAVTSYNDIQDLMDSGNKARTVAATNMNETSSRSHAVFNIIFTQKRHDAETNITTEKVSKISLVDLAGSERADSTGAKGTRLKEGANINKSLTTLGKVISALAEMDSGPNKNKKKKKTDFIPYRDSVLTWLLRENLGGNSRTAMVAALSPADINYDETLSTLRYADRAKQIRCNAVINEDPNNKLIRELKDEVTRLRDLLYAQGLGDITDMTNALVGMSPSSSLSALSSRAASVSSLHERILFAPGSEEAIERLKETEKIIAELNETWEEKLRRTEAIRMEREALLAEMGVAMREDGGTLGVFSPKKTPHLVNLNEDPLMSECLLYYIKDGITRVGREDGERRQDIVLSGHFIKEEHCVFRSDSRGGSEAVVTLEPCEGADTYVNGKKVTEPSILRSGNRIIMGKSHVFRFNHPEQARQERERTPCAETPAEPVDWAFAQRELLEKQGIDMKQEMEQRLQELEDQYRREREEATYLLEQQRLDYESKLEALQKQMDSRYYPEVNEEEEEPEDEVQWTERECELALWAFRKWKWYQFTSLRDLLWGNAIFLKEANAISVELKKKVQFQFVLLTDTLYSPLPPDLLPPEAAKDRETRPFPRTIVAVEVQDQKNGATHYWTLEKLRQRLDLMREMYDRAAEVPSSVIEDCDNVVTGGDPFYDRFPWFRLVGRAFVYLSNLLYPVPLVHRVAIVSEKGEVKGFLRVAVQAISADEEAPDYGSGVRQSGTAKISFDDQHFEKFQSESCPVVGMSRSGTSQEELRIVEGQGQGADVGPSADEVNNNTCSAVPPEGLLLDSSEKAALDGPLDTALDHLRLGSTFTFRVTVLQASSISAEYADIFCQFNFIHRHDEAFSTEPLKNTGRGPPLGFYHVQNIAVEVTKSFIEYIKSQPIVFEVFGHYQQHPFPPLCKDVLSPLRPSRRHFPRVMPLSKPVPATKLSTLTRPCPGPCHCKYDLLVYFEICELEANGDYIPAVVDHRGGMPCMGTFLLHQGIQRRITVTLLHETGSHIRWKEVRELVVGRIRNTPETDESLIDPNILSLNILSSGYIHPAQDDRTFYQFEAAWDSSMHNSLLLNRVTPYREKIYMTLSAYIEMENCTQPAVITKDFCMVFYSRDAKLPASRSIRNLFGSGSLRASESNRVTGVYELSLCHVADAGSPGMQRRRRRVLDTSVAYVRGEENLAGWRPRSDSLILDHQWELEKLSLLQEVEKTRHYLLLREKLETTQRPIPEALSPAFSEDSESHGSSSASSPLSTEGRPSPLEAPNERQRELAVKCLRLLTHTFNREYTHSHVCVSASESKLSEMSVTLLRDPSMSPLGAATLTPSSTCPSLVEGRYGATDLRTPQPCSRPASPEPELLPEADSKKLPSPARATETDKEPQRLLVPDIQEIRVSPIVSKKGYLHFLEPHTSGWARRFVVVRRPYAYMYNSDKDTVERFVLNLATAQVEYSEDQQAMLKTPNTFAVCTEHRGILLQAASDKDMHDWLYAFNPLLAGTIRSKLSRRRSAQMRV</sequence>
<keyword evidence="5" id="KW-0493">Microtubule</keyword>
<feature type="coiled-coil region" evidence="19">
    <location>
        <begin position="628"/>
        <end position="662"/>
    </location>
</feature>
<keyword evidence="4" id="KW-0597">Phosphoprotein</keyword>
<organism evidence="24">
    <name type="scientific">Papio hamadryas</name>
    <name type="common">Hamadryas baboon</name>
    <dbReference type="NCBI Taxonomy" id="9557"/>
    <lineage>
        <taxon>Eukaryota</taxon>
        <taxon>Metazoa</taxon>
        <taxon>Chordata</taxon>
        <taxon>Craniata</taxon>
        <taxon>Vertebrata</taxon>
        <taxon>Euteleostomi</taxon>
        <taxon>Mammalia</taxon>
        <taxon>Eutheria</taxon>
        <taxon>Euarchontoglires</taxon>
        <taxon>Primates</taxon>
        <taxon>Haplorrhini</taxon>
        <taxon>Catarrhini</taxon>
        <taxon>Cercopithecidae</taxon>
        <taxon>Cercopithecinae</taxon>
        <taxon>Papio</taxon>
    </lineage>
</organism>
<evidence type="ECO:0000256" key="2">
    <source>
        <dbReference type="ARBA" id="ARBA00004250"/>
    </source>
</evidence>
<feature type="domain" description="Kinesin motor" evidence="23">
    <location>
        <begin position="5"/>
        <end position="354"/>
    </location>
</feature>
<dbReference type="GO" id="GO:0030658">
    <property type="term" value="C:transport vesicle membrane"/>
    <property type="evidence" value="ECO:0007669"/>
    <property type="project" value="UniProtKB-SubCell"/>
</dbReference>
<dbReference type="InterPro" id="IPR049779">
    <property type="entry name" value="FHA_KIF1A"/>
</dbReference>
<keyword evidence="11 18" id="KW-0505">Motor protein</keyword>
<dbReference type="Pfam" id="PF16183">
    <property type="entry name" value="Kinesin_assoc"/>
    <property type="match status" value="1"/>
</dbReference>
<evidence type="ECO:0000256" key="20">
    <source>
        <dbReference type="SAM" id="MobiDB-lite"/>
    </source>
</evidence>
<proteinExistence type="evidence at transcript level"/>
<dbReference type="PRINTS" id="PR00380">
    <property type="entry name" value="KINESINHEAVY"/>
</dbReference>
<dbReference type="PROSITE" id="PS50067">
    <property type="entry name" value="KINESIN_MOTOR_2"/>
    <property type="match status" value="1"/>
</dbReference>
<dbReference type="InterPro" id="IPR027417">
    <property type="entry name" value="P-loop_NTPase"/>
</dbReference>
<dbReference type="Gene3D" id="2.60.200.20">
    <property type="match status" value="1"/>
</dbReference>
<comment type="similarity">
    <text evidence="18">Belongs to the TRAFAC class myosin-kinesin ATPase superfamily. Kinesin family.</text>
</comment>
<dbReference type="PROSITE" id="PS50003">
    <property type="entry name" value="PH_DOMAIN"/>
    <property type="match status" value="1"/>
</dbReference>
<keyword evidence="10" id="KW-0472">Membrane</keyword>
<evidence type="ECO:0000259" key="23">
    <source>
        <dbReference type="PROSITE" id="PS50067"/>
    </source>
</evidence>
<evidence type="ECO:0000256" key="10">
    <source>
        <dbReference type="ARBA" id="ARBA00023136"/>
    </source>
</evidence>
<dbReference type="FunFam" id="2.30.29.30:FF:000023">
    <property type="entry name" value="Kinesin family member 1B"/>
    <property type="match status" value="1"/>
</dbReference>
<dbReference type="PROSITE" id="PS00411">
    <property type="entry name" value="KINESIN_MOTOR_1"/>
    <property type="match status" value="1"/>
</dbReference>
<dbReference type="PROSITE" id="PS50006">
    <property type="entry name" value="FHA_DOMAIN"/>
    <property type="match status" value="1"/>
</dbReference>
<evidence type="ECO:0000256" key="19">
    <source>
        <dbReference type="SAM" id="Coils"/>
    </source>
</evidence>
<keyword evidence="8" id="KW-0770">Synapse</keyword>
<dbReference type="SUPFAM" id="SSF49879">
    <property type="entry name" value="SMAD/FHA domain"/>
    <property type="match status" value="1"/>
</dbReference>
<dbReference type="InterPro" id="IPR011993">
    <property type="entry name" value="PH-like_dom_sf"/>
</dbReference>
<dbReference type="InterPro" id="IPR000253">
    <property type="entry name" value="FHA_dom"/>
</dbReference>
<evidence type="ECO:0000256" key="11">
    <source>
        <dbReference type="ARBA" id="ARBA00023175"/>
    </source>
</evidence>
<dbReference type="Pfam" id="PF00498">
    <property type="entry name" value="FHA"/>
    <property type="match status" value="1"/>
</dbReference>
<evidence type="ECO:0000256" key="18">
    <source>
        <dbReference type="PROSITE-ProRule" id="PRU00283"/>
    </source>
</evidence>
<keyword evidence="3" id="KW-0963">Cytoplasm</keyword>
<feature type="domain" description="PH" evidence="21">
    <location>
        <begin position="1575"/>
        <end position="1673"/>
    </location>
</feature>
<evidence type="ECO:0000256" key="5">
    <source>
        <dbReference type="ARBA" id="ARBA00022701"/>
    </source>
</evidence>
<dbReference type="InterPro" id="IPR001849">
    <property type="entry name" value="PH_domain"/>
</dbReference>
<evidence type="ECO:0000256" key="3">
    <source>
        <dbReference type="ARBA" id="ARBA00022490"/>
    </source>
</evidence>
<comment type="catalytic activity">
    <reaction evidence="16">
        <text>ATP + H2O + a kinesin associated with a microtubule at position (n) = ADP + phosphate a kinesin associated with a microtubule at position (n+1, toward the plus end).</text>
        <dbReference type="EC" id="5.6.1.3"/>
    </reaction>
</comment>
<dbReference type="Pfam" id="PF00169">
    <property type="entry name" value="PH"/>
    <property type="match status" value="1"/>
</dbReference>
<evidence type="ECO:0000259" key="22">
    <source>
        <dbReference type="PROSITE" id="PS50006"/>
    </source>
</evidence>
<dbReference type="PANTHER" id="PTHR47117">
    <property type="entry name" value="STAR-RELATED LIPID TRANSFER PROTEIN 9"/>
    <property type="match status" value="1"/>
</dbReference>
<evidence type="ECO:0000256" key="16">
    <source>
        <dbReference type="ARBA" id="ARBA00050273"/>
    </source>
</evidence>
<dbReference type="PANTHER" id="PTHR47117:SF2">
    <property type="entry name" value="KINESIN-LIKE PROTEIN KIF1A ISOFORM X1"/>
    <property type="match status" value="1"/>
</dbReference>
<dbReference type="Pfam" id="PF12473">
    <property type="entry name" value="DUF3694"/>
    <property type="match status" value="1"/>
</dbReference>
<evidence type="ECO:0000256" key="12">
    <source>
        <dbReference type="ARBA" id="ARBA00023212"/>
    </source>
</evidence>
<dbReference type="EC" id="5.6.1.3" evidence="17"/>
<name>A0A8E6UR60_PAPHA</name>
<dbReference type="InterPro" id="IPR022164">
    <property type="entry name" value="Kinesin-like"/>
</dbReference>
<evidence type="ECO:0000256" key="17">
    <source>
        <dbReference type="ARBA" id="ARBA00066390"/>
    </source>
</evidence>
<feature type="coiled-coil region" evidence="19">
    <location>
        <begin position="430"/>
        <end position="457"/>
    </location>
</feature>
<dbReference type="Gene3D" id="6.10.250.2520">
    <property type="match status" value="1"/>
</dbReference>
<feature type="region of interest" description="Disordered" evidence="20">
    <location>
        <begin position="1412"/>
        <end position="1446"/>
    </location>
</feature>
<dbReference type="Gene3D" id="2.30.29.30">
    <property type="entry name" value="Pleckstrin-homology domain (PH domain)/Phosphotyrosine-binding domain (PTB)"/>
    <property type="match status" value="1"/>
</dbReference>
<dbReference type="SMART" id="SM00240">
    <property type="entry name" value="FHA"/>
    <property type="match status" value="1"/>
</dbReference>
<gene>
    <name evidence="24" type="primary">KIF1A</name>
</gene>
<feature type="binding site" evidence="18">
    <location>
        <begin position="97"/>
        <end position="104"/>
    </location>
    <ligand>
        <name>ATP</name>
        <dbReference type="ChEBI" id="CHEBI:30616"/>
    </ligand>
</feature>
<dbReference type="Pfam" id="PF00225">
    <property type="entry name" value="Kinesin"/>
    <property type="match status" value="1"/>
</dbReference>
<dbReference type="SUPFAM" id="SSF52540">
    <property type="entry name" value="P-loop containing nucleoside triphosphate hydrolases"/>
    <property type="match status" value="1"/>
</dbReference>
<evidence type="ECO:0000256" key="6">
    <source>
        <dbReference type="ARBA" id="ARBA00022741"/>
    </source>
</evidence>
<keyword evidence="14" id="KW-0968">Cytoplasmic vesicle</keyword>
<dbReference type="CDD" id="cd01233">
    <property type="entry name" value="PH_KIFIA_KIFIB"/>
    <property type="match status" value="1"/>
</dbReference>
<evidence type="ECO:0000256" key="4">
    <source>
        <dbReference type="ARBA" id="ARBA00022553"/>
    </source>
</evidence>
<dbReference type="Gene3D" id="3.40.850.10">
    <property type="entry name" value="Kinesin motor domain"/>
    <property type="match status" value="1"/>
</dbReference>
<evidence type="ECO:0000259" key="21">
    <source>
        <dbReference type="PROSITE" id="PS50003"/>
    </source>
</evidence>
<keyword evidence="6 18" id="KW-0547">Nucleotide-binding</keyword>
<accession>A0A8E6UR60</accession>
<dbReference type="GO" id="GO:0008017">
    <property type="term" value="F:microtubule binding"/>
    <property type="evidence" value="ECO:0007669"/>
    <property type="project" value="InterPro"/>
</dbReference>
<evidence type="ECO:0000256" key="15">
    <source>
        <dbReference type="ARBA" id="ARBA00034103"/>
    </source>
</evidence>
<feature type="region of interest" description="Disordered" evidence="20">
    <location>
        <begin position="1518"/>
        <end position="1559"/>
    </location>
</feature>
<keyword evidence="7 18" id="KW-0067">ATP-binding</keyword>
<evidence type="ECO:0000256" key="8">
    <source>
        <dbReference type="ARBA" id="ARBA00023018"/>
    </source>
</evidence>
<dbReference type="InterPro" id="IPR019821">
    <property type="entry name" value="Kinesin_motor_CS"/>
</dbReference>
<comment type="subcellular location">
    <subcellularLocation>
        <location evidence="1">Cytoplasm</location>
        <location evidence="1">Cytoskeleton</location>
    </subcellularLocation>
    <subcellularLocation>
        <location evidence="2">Cytoplasmic vesicle</location>
        <location evidence="2">Secretory vesicle membrane</location>
    </subcellularLocation>
    <subcellularLocation>
        <location evidence="15">Synapse</location>
    </subcellularLocation>
</comment>
<dbReference type="InterPro" id="IPR036961">
    <property type="entry name" value="Kinesin_motor_dom_sf"/>
</dbReference>
<dbReference type="SMART" id="SM00233">
    <property type="entry name" value="PH"/>
    <property type="match status" value="1"/>
</dbReference>
<dbReference type="SMART" id="SM00129">
    <property type="entry name" value="KISc"/>
    <property type="match status" value="1"/>
</dbReference>
<dbReference type="InterPro" id="IPR049780">
    <property type="entry name" value="PH_KIFIA_KIFIB"/>
</dbReference>
<reference evidence="24" key="1">
    <citation type="submission" date="2021-02" db="EMBL/GenBank/DDBJ databases">
        <title>Baboon physiological contrasts.</title>
        <authorList>
            <person name="Rodriguez-Sanchez I.P."/>
            <person name="Tejero M.E."/>
            <person name="Higgins P.B."/>
            <person name="Guardado-Mendoza R."/>
            <person name="Chavez A.O."/>
            <person name="Kamath S."/>
            <person name="Dick E.J.Jr."/>
            <person name="Schlabritz-Loutsevitch N.E."/>
            <person name="Cole S.A."/>
            <person name="Folli F."/>
            <person name="DeFronzo R.A."/>
            <person name="Comuzzie A.G."/>
            <person name="Barrera-Saldana H.A."/>
        </authorList>
    </citation>
    <scope>NUCLEOTIDE SEQUENCE</scope>
</reference>
<evidence type="ECO:0000256" key="9">
    <source>
        <dbReference type="ARBA" id="ARBA00023054"/>
    </source>
</evidence>
<dbReference type="GO" id="GO:0008574">
    <property type="term" value="F:plus-end-directed microtubule motor activity"/>
    <property type="evidence" value="ECO:0007669"/>
    <property type="project" value="UniProtKB-EC"/>
</dbReference>
<dbReference type="GO" id="GO:0005524">
    <property type="term" value="F:ATP binding"/>
    <property type="evidence" value="ECO:0007669"/>
    <property type="project" value="UniProtKB-UniRule"/>
</dbReference>
<evidence type="ECO:0000256" key="14">
    <source>
        <dbReference type="ARBA" id="ARBA00023329"/>
    </source>
</evidence>
<evidence type="ECO:0000313" key="24">
    <source>
        <dbReference type="EMBL" id="QVR42276.1"/>
    </source>
</evidence>
<evidence type="ECO:0000256" key="7">
    <source>
        <dbReference type="ARBA" id="ARBA00022840"/>
    </source>
</evidence>
<dbReference type="FunFam" id="2.60.200.20:FF:000001">
    <property type="entry name" value="Kinesin family member 1B"/>
    <property type="match status" value="1"/>
</dbReference>
<keyword evidence="12" id="KW-0206">Cytoskeleton</keyword>
<dbReference type="GO" id="GO:0045202">
    <property type="term" value="C:synapse"/>
    <property type="evidence" value="ECO:0007669"/>
    <property type="project" value="UniProtKB-SubCell"/>
</dbReference>
<dbReference type="CDD" id="cd01365">
    <property type="entry name" value="KISc_KIF1A_KIF1B"/>
    <property type="match status" value="1"/>
</dbReference>
<dbReference type="GO" id="GO:0010970">
    <property type="term" value="P:transport along microtubule"/>
    <property type="evidence" value="ECO:0007669"/>
    <property type="project" value="UniProtKB-ARBA"/>
</dbReference>
<keyword evidence="9 19" id="KW-0175">Coiled coil</keyword>